<comment type="subcellular location">
    <subcellularLocation>
        <location evidence="1">Membrane</location>
        <topology evidence="1">Multi-pass membrane protein</topology>
    </subcellularLocation>
</comment>
<feature type="transmembrane region" description="Helical" evidence="6">
    <location>
        <begin position="168"/>
        <end position="194"/>
    </location>
</feature>
<dbReference type="KEGG" id="hazt:108679582"/>
<sequence>MELHLNGSESLNGTSTLNASCGPTDLSLENQIPTSMIIGILVTIGCFILTGFSLSIRKKALIIVALNGSNPAAEGGLGYLKSALWWLGFALTAISQIGVGVCLNFVPAIIVSPLGVLNIASSAMGGRWILKEKIGVFGWVGCCILMIGIAMFAIIAPKELDLKTTEDFVQLLVSINFISFYIVIFLCTIVLLILAPKYGSRHILIYAFISGAAGTLLSWLTKGILIFVSTGVFDHWLLWVSIAINLSIILFHLYYMHILLHLYETSAAEASVTVIMSTLIVSSSSFIFPIQYNITLREGFLMAFSFTTIVLGLFVLNFGKHVTVNFKEILLKEVKYATMEGPTETDAKVNCGTDNEMFRKTEE</sequence>
<dbReference type="Pfam" id="PF05653">
    <property type="entry name" value="Mg_trans_NIPA"/>
    <property type="match status" value="1"/>
</dbReference>
<dbReference type="PANTHER" id="PTHR12570">
    <property type="match status" value="1"/>
</dbReference>
<dbReference type="OrthoDB" id="6428174at2759"/>
<feature type="transmembrane region" description="Helical" evidence="6">
    <location>
        <begin position="36"/>
        <end position="56"/>
    </location>
</feature>
<evidence type="ECO:0000256" key="1">
    <source>
        <dbReference type="ARBA" id="ARBA00004141"/>
    </source>
</evidence>
<evidence type="ECO:0000256" key="2">
    <source>
        <dbReference type="ARBA" id="ARBA00007230"/>
    </source>
</evidence>
<keyword evidence="5 6" id="KW-0472">Membrane</keyword>
<keyword evidence="4 6" id="KW-1133">Transmembrane helix</keyword>
<dbReference type="AlphaFoldDB" id="A0A8B7PC43"/>
<feature type="transmembrane region" description="Helical" evidence="6">
    <location>
        <begin position="136"/>
        <end position="156"/>
    </location>
</feature>
<evidence type="ECO:0000313" key="9">
    <source>
        <dbReference type="RefSeq" id="XP_018023734.1"/>
    </source>
</evidence>
<organism evidence="7 9">
    <name type="scientific">Hyalella azteca</name>
    <name type="common">Amphipod</name>
    <dbReference type="NCBI Taxonomy" id="294128"/>
    <lineage>
        <taxon>Eukaryota</taxon>
        <taxon>Metazoa</taxon>
        <taxon>Ecdysozoa</taxon>
        <taxon>Arthropoda</taxon>
        <taxon>Crustacea</taxon>
        <taxon>Multicrustacea</taxon>
        <taxon>Malacostraca</taxon>
        <taxon>Eumalacostraca</taxon>
        <taxon>Peracarida</taxon>
        <taxon>Amphipoda</taxon>
        <taxon>Senticaudata</taxon>
        <taxon>Talitrida</taxon>
        <taxon>Talitroidea</taxon>
        <taxon>Hyalellidae</taxon>
        <taxon>Hyalella</taxon>
    </lineage>
</organism>
<feature type="transmembrane region" description="Helical" evidence="6">
    <location>
        <begin position="77"/>
        <end position="99"/>
    </location>
</feature>
<dbReference type="InterPro" id="IPR008521">
    <property type="entry name" value="Mg_trans_NIPA"/>
</dbReference>
<accession>A0A8B7PC43</accession>
<gene>
    <name evidence="8 9" type="primary">LOC108679582</name>
</gene>
<evidence type="ECO:0000256" key="5">
    <source>
        <dbReference type="ARBA" id="ARBA00023136"/>
    </source>
</evidence>
<evidence type="ECO:0000256" key="3">
    <source>
        <dbReference type="ARBA" id="ARBA00022692"/>
    </source>
</evidence>
<proteinExistence type="inferred from homology"/>
<dbReference type="GO" id="GO:0015095">
    <property type="term" value="F:magnesium ion transmembrane transporter activity"/>
    <property type="evidence" value="ECO:0007669"/>
    <property type="project" value="InterPro"/>
</dbReference>
<dbReference type="PANTHER" id="PTHR12570:SF65">
    <property type="entry name" value="MAGNESIUM TRANSPORTER NIPA9-RELATED"/>
    <property type="match status" value="1"/>
</dbReference>
<feature type="transmembrane region" description="Helical" evidence="6">
    <location>
        <begin position="105"/>
        <end position="124"/>
    </location>
</feature>
<evidence type="ECO:0000256" key="4">
    <source>
        <dbReference type="ARBA" id="ARBA00022989"/>
    </source>
</evidence>
<dbReference type="OMA" id="STWMPWF"/>
<evidence type="ECO:0000256" key="6">
    <source>
        <dbReference type="SAM" id="Phobius"/>
    </source>
</evidence>
<feature type="transmembrane region" description="Helical" evidence="6">
    <location>
        <begin position="267"/>
        <end position="288"/>
    </location>
</feature>
<protein>
    <submittedName>
        <fullName evidence="8 9">Magnesium transporter NIPA3</fullName>
    </submittedName>
</protein>
<feature type="transmembrane region" description="Helical" evidence="6">
    <location>
        <begin position="203"/>
        <end position="230"/>
    </location>
</feature>
<evidence type="ECO:0000313" key="8">
    <source>
        <dbReference type="RefSeq" id="XP_018023726.1"/>
    </source>
</evidence>
<dbReference type="GeneID" id="108679582"/>
<evidence type="ECO:0000313" key="7">
    <source>
        <dbReference type="Proteomes" id="UP000694843"/>
    </source>
</evidence>
<keyword evidence="3 6" id="KW-0812">Transmembrane</keyword>
<dbReference type="InterPro" id="IPR037185">
    <property type="entry name" value="EmrE-like"/>
</dbReference>
<dbReference type="RefSeq" id="XP_018023726.1">
    <property type="nucleotide sequence ID" value="XM_018168237.2"/>
</dbReference>
<comment type="similarity">
    <text evidence="2">Belongs to the NIPA family.</text>
</comment>
<name>A0A8B7PC43_HYAAZ</name>
<dbReference type="SUPFAM" id="SSF103481">
    <property type="entry name" value="Multidrug resistance efflux transporter EmrE"/>
    <property type="match status" value="1"/>
</dbReference>
<feature type="transmembrane region" description="Helical" evidence="6">
    <location>
        <begin position="300"/>
        <end position="319"/>
    </location>
</feature>
<reference evidence="8 9" key="1">
    <citation type="submission" date="2025-04" db="UniProtKB">
        <authorList>
            <consortium name="RefSeq"/>
        </authorList>
    </citation>
    <scope>IDENTIFICATION</scope>
    <source>
        <tissue evidence="8 9">Whole organism</tissue>
    </source>
</reference>
<dbReference type="Proteomes" id="UP000694843">
    <property type="component" value="Unplaced"/>
</dbReference>
<dbReference type="GO" id="GO:0016020">
    <property type="term" value="C:membrane"/>
    <property type="evidence" value="ECO:0007669"/>
    <property type="project" value="UniProtKB-SubCell"/>
</dbReference>
<dbReference type="RefSeq" id="XP_018023734.1">
    <property type="nucleotide sequence ID" value="XM_018168245.2"/>
</dbReference>
<keyword evidence="7" id="KW-1185">Reference proteome</keyword>
<feature type="transmembrane region" description="Helical" evidence="6">
    <location>
        <begin position="236"/>
        <end position="255"/>
    </location>
</feature>